<dbReference type="PANTHER" id="PTHR34583">
    <property type="entry name" value="ANTIPORTER SUBUNIT MNHC2-RELATED"/>
    <property type="match status" value="1"/>
</dbReference>
<evidence type="ECO:0000256" key="1">
    <source>
        <dbReference type="ARBA" id="ARBA00004651"/>
    </source>
</evidence>
<name>A0A317T3A4_9CHLB</name>
<reference evidence="9" key="1">
    <citation type="submission" date="2017-10" db="EMBL/GenBank/DDBJ databases">
        <authorList>
            <person name="Gaisin V.A."/>
            <person name="Rysina M.S."/>
            <person name="Grouzdev D.S."/>
        </authorList>
    </citation>
    <scope>NUCLEOTIDE SEQUENCE [LARGE SCALE GENOMIC DNA]</scope>
    <source>
        <strain evidence="9">V1</strain>
    </source>
</reference>
<keyword evidence="4 7" id="KW-0812">Transmembrane</keyword>
<dbReference type="Proteomes" id="UP000246278">
    <property type="component" value="Unassembled WGS sequence"/>
</dbReference>
<dbReference type="Pfam" id="PF00420">
    <property type="entry name" value="Oxidored_q2"/>
    <property type="match status" value="1"/>
</dbReference>
<keyword evidence="3" id="KW-1003">Cell membrane</keyword>
<accession>A0A317T3A4</accession>
<dbReference type="PANTHER" id="PTHR34583:SF2">
    <property type="entry name" value="ANTIPORTER SUBUNIT MNHC2-RELATED"/>
    <property type="match status" value="1"/>
</dbReference>
<organism evidence="8 9">
    <name type="scientific">Prosthecochloris marina</name>
    <dbReference type="NCBI Taxonomy" id="2017681"/>
    <lineage>
        <taxon>Bacteria</taxon>
        <taxon>Pseudomonadati</taxon>
        <taxon>Chlorobiota</taxon>
        <taxon>Chlorobiia</taxon>
        <taxon>Chlorobiales</taxon>
        <taxon>Chlorobiaceae</taxon>
        <taxon>Prosthecochloris</taxon>
    </lineage>
</organism>
<feature type="transmembrane region" description="Helical" evidence="7">
    <location>
        <begin position="75"/>
        <end position="95"/>
    </location>
</feature>
<dbReference type="EMBL" id="PDNZ01000010">
    <property type="protein sequence ID" value="PWW81114.1"/>
    <property type="molecule type" value="Genomic_DNA"/>
</dbReference>
<comment type="subcellular location">
    <subcellularLocation>
        <location evidence="1">Cell membrane</location>
        <topology evidence="1">Multi-pass membrane protein</topology>
    </subcellularLocation>
</comment>
<evidence type="ECO:0000313" key="8">
    <source>
        <dbReference type="EMBL" id="PWW81114.1"/>
    </source>
</evidence>
<dbReference type="GO" id="GO:0005886">
    <property type="term" value="C:plasma membrane"/>
    <property type="evidence" value="ECO:0007669"/>
    <property type="project" value="UniProtKB-SubCell"/>
</dbReference>
<evidence type="ECO:0000313" key="9">
    <source>
        <dbReference type="Proteomes" id="UP000246278"/>
    </source>
</evidence>
<evidence type="ECO:0000256" key="5">
    <source>
        <dbReference type="ARBA" id="ARBA00022989"/>
    </source>
</evidence>
<evidence type="ECO:0000256" key="6">
    <source>
        <dbReference type="ARBA" id="ARBA00023136"/>
    </source>
</evidence>
<dbReference type="AlphaFoldDB" id="A0A317T3A4"/>
<evidence type="ECO:0000256" key="7">
    <source>
        <dbReference type="SAM" id="Phobius"/>
    </source>
</evidence>
<evidence type="ECO:0000256" key="2">
    <source>
        <dbReference type="ARBA" id="ARBA00010388"/>
    </source>
</evidence>
<protein>
    <submittedName>
        <fullName evidence="8">Cation:proton antiporter</fullName>
    </submittedName>
</protein>
<feature type="transmembrane region" description="Helical" evidence="7">
    <location>
        <begin position="28"/>
        <end position="47"/>
    </location>
</feature>
<evidence type="ECO:0000256" key="4">
    <source>
        <dbReference type="ARBA" id="ARBA00022692"/>
    </source>
</evidence>
<sequence>MTFLLAVIVGALYAAGTYLVLRRSIVKVIFGLIFLGHAANLMIFTVGRLTKGVPAFVPEGAEMLTEPFADPLPQALILTSIVIGFGVQAFALVLFKRAYLTLGTEDLDKMRSTDQLPEERL</sequence>
<comment type="similarity">
    <text evidence="2">Belongs to the CPA3 antiporters (TC 2.A.63) subunit C family.</text>
</comment>
<dbReference type="OrthoDB" id="9799219at2"/>
<gene>
    <name evidence="8" type="ORF">CR164_12090</name>
</gene>
<evidence type="ECO:0000256" key="3">
    <source>
        <dbReference type="ARBA" id="ARBA00022475"/>
    </source>
</evidence>
<keyword evidence="5 7" id="KW-1133">Transmembrane helix</keyword>
<dbReference type="InterPro" id="IPR050601">
    <property type="entry name" value="CPA3_antiporter_subunitC"/>
</dbReference>
<feature type="transmembrane region" description="Helical" evidence="7">
    <location>
        <begin position="6"/>
        <end position="21"/>
    </location>
</feature>
<dbReference type="RefSeq" id="WP_110024255.1">
    <property type="nucleotide sequence ID" value="NZ_PDNZ01000010.1"/>
</dbReference>
<keyword evidence="6 7" id="KW-0472">Membrane</keyword>
<dbReference type="InterPro" id="IPR039428">
    <property type="entry name" value="NUOK/Mnh_C1-like"/>
</dbReference>
<comment type="caution">
    <text evidence="8">The sequence shown here is derived from an EMBL/GenBank/DDBJ whole genome shotgun (WGS) entry which is preliminary data.</text>
</comment>
<keyword evidence="9" id="KW-1185">Reference proteome</keyword>
<dbReference type="NCBIfam" id="NF009302">
    <property type="entry name" value="PRK12659.1"/>
    <property type="match status" value="1"/>
</dbReference>
<dbReference type="Gene3D" id="1.10.287.3510">
    <property type="match status" value="1"/>
</dbReference>
<proteinExistence type="inferred from homology"/>